<dbReference type="NCBIfam" id="NF002490">
    <property type="entry name" value="PRK01777.1"/>
    <property type="match status" value="1"/>
</dbReference>
<dbReference type="InterPro" id="IPR005346">
    <property type="entry name" value="RnfH"/>
</dbReference>
<dbReference type="OrthoDB" id="9796575at2"/>
<evidence type="ECO:0000313" key="4">
    <source>
        <dbReference type="Proteomes" id="UP000426424"/>
    </source>
</evidence>
<dbReference type="PANTHER" id="PTHR37483">
    <property type="entry name" value="UPF0125 PROTEIN RATB"/>
    <property type="match status" value="1"/>
</dbReference>
<dbReference type="Gene3D" id="3.10.20.280">
    <property type="entry name" value="RnfH-like"/>
    <property type="match status" value="1"/>
</dbReference>
<reference evidence="3 4" key="1">
    <citation type="submission" date="2019-12" db="EMBL/GenBank/DDBJ databases">
        <title>The complete genome of the thermophilic, anoxygenic phototrophic gammaproteobacterium Thermochromatium tepidum.</title>
        <authorList>
            <person name="Sattley W.M."/>
            <person name="Swingley W.D."/>
            <person name="Burchell B.M."/>
            <person name="Gurbani S.A."/>
            <person name="Kujawa C.M."/>
            <person name="Nuccio D.A."/>
            <person name="Schladweiler J."/>
            <person name="Shaffer K.N."/>
            <person name="Stokes L.M."/>
            <person name="Touchman J.W."/>
            <person name="Blankenship R.E."/>
            <person name="Madigan M.T."/>
        </authorList>
    </citation>
    <scope>NUCLEOTIDE SEQUENCE [LARGE SCALE GENOMIC DNA]</scope>
    <source>
        <strain evidence="3 4">ATCC 43061</strain>
    </source>
</reference>
<dbReference type="InterPro" id="IPR037021">
    <property type="entry name" value="RnfH_sf"/>
</dbReference>
<comment type="similarity">
    <text evidence="1 2">Belongs to the UPF0125 (RnfH) family.</text>
</comment>
<dbReference type="RefSeq" id="WP_153973814.1">
    <property type="nucleotide sequence ID" value="NZ_CP039268.1"/>
</dbReference>
<name>A0A6I6DXY5_THETI</name>
<keyword evidence="4" id="KW-1185">Reference proteome</keyword>
<dbReference type="PANTHER" id="PTHR37483:SF1">
    <property type="entry name" value="UPF0125 PROTEIN RATB"/>
    <property type="match status" value="1"/>
</dbReference>
<accession>A0A6I6DXY5</accession>
<gene>
    <name evidence="3" type="ORF">E6P07_00560</name>
</gene>
<dbReference type="SUPFAM" id="SSF54285">
    <property type="entry name" value="MoaD/ThiS"/>
    <property type="match status" value="1"/>
</dbReference>
<dbReference type="InterPro" id="IPR016155">
    <property type="entry name" value="Mopterin_synth/thiamin_S_b"/>
</dbReference>
<protein>
    <recommendedName>
        <fullName evidence="2">UPF0125 protein E6P07_00560</fullName>
    </recommendedName>
</protein>
<sequence>MAVTEYLRVSVAYVGADGQALRALEVRAGTSVGEAIEQSGLLRRFPEIDLDVNKVGIFGRLVKLDQPVEEGDRIEIYRPLIADPKTARKRRVT</sequence>
<dbReference type="AlphaFoldDB" id="A0A6I6DXY5"/>
<dbReference type="HAMAP" id="MF_00460">
    <property type="entry name" value="UPF0125_RnfH"/>
    <property type="match status" value="1"/>
</dbReference>
<organism evidence="3 4">
    <name type="scientific">Thermochromatium tepidum ATCC 43061</name>
    <dbReference type="NCBI Taxonomy" id="316276"/>
    <lineage>
        <taxon>Bacteria</taxon>
        <taxon>Pseudomonadati</taxon>
        <taxon>Pseudomonadota</taxon>
        <taxon>Gammaproteobacteria</taxon>
        <taxon>Chromatiales</taxon>
        <taxon>Chromatiaceae</taxon>
        <taxon>Thermochromatium</taxon>
    </lineage>
</organism>
<proteinExistence type="inferred from homology"/>
<dbReference type="KEGG" id="ttp:E6P07_00560"/>
<dbReference type="Proteomes" id="UP000426424">
    <property type="component" value="Chromosome"/>
</dbReference>
<dbReference type="EMBL" id="CP039268">
    <property type="protein sequence ID" value="QGU31615.1"/>
    <property type="molecule type" value="Genomic_DNA"/>
</dbReference>
<evidence type="ECO:0000313" key="3">
    <source>
        <dbReference type="EMBL" id="QGU31615.1"/>
    </source>
</evidence>
<evidence type="ECO:0000256" key="1">
    <source>
        <dbReference type="ARBA" id="ARBA00010645"/>
    </source>
</evidence>
<dbReference type="Pfam" id="PF03658">
    <property type="entry name" value="Ub-RnfH"/>
    <property type="match status" value="1"/>
</dbReference>
<evidence type="ECO:0000256" key="2">
    <source>
        <dbReference type="HAMAP-Rule" id="MF_00460"/>
    </source>
</evidence>